<evidence type="ECO:0000256" key="7">
    <source>
        <dbReference type="ARBA" id="ARBA00023012"/>
    </source>
</evidence>
<keyword evidence="7" id="KW-0902">Two-component regulatory system</keyword>
<dbReference type="SUPFAM" id="SSF52172">
    <property type="entry name" value="CheY-like"/>
    <property type="match status" value="1"/>
</dbReference>
<dbReference type="InterPro" id="IPR001789">
    <property type="entry name" value="Sig_transdc_resp-reg_receiver"/>
</dbReference>
<evidence type="ECO:0000256" key="13">
    <source>
        <dbReference type="PROSITE-ProRule" id="PRU00169"/>
    </source>
</evidence>
<dbReference type="Pfam" id="PF00072">
    <property type="entry name" value="Response_reg"/>
    <property type="match status" value="1"/>
</dbReference>
<keyword evidence="8" id="KW-0805">Transcription regulation</keyword>
<dbReference type="InterPro" id="IPR001867">
    <property type="entry name" value="OmpR/PhoB-type_DNA-bd"/>
</dbReference>
<dbReference type="GO" id="GO:0000156">
    <property type="term" value="F:phosphorelay response regulator activity"/>
    <property type="evidence" value="ECO:0007669"/>
    <property type="project" value="InterPro"/>
</dbReference>
<sequence length="235" mass="26602">MKPSILIVEDEPALVDLLRYNLEANGFEVRATMDGDEALMMVDERLPDLILLDWMLPSVSGIEICRQLRRKTATRQVPIILLTARTEESDRIRGLESGADDYVTKPFSPSELLARVRAVLRRSRPALSEEGLSYADVVMDLSAHRVMRSGTEIHLGPTEFRLLRHFLENPGRVFSREQILDAVWGRDIYIEQRTVDVHIRRLRKALNANGGKDMIRTVRSAGYAIDQGAGRSIAH</sequence>
<dbReference type="GO" id="GO:0006355">
    <property type="term" value="P:regulation of DNA-templated transcription"/>
    <property type="evidence" value="ECO:0007669"/>
    <property type="project" value="InterPro"/>
</dbReference>
<reference evidence="18" key="1">
    <citation type="submission" date="2018-05" db="EMBL/GenBank/DDBJ databases">
        <title>Zavarzinia sp. HR-AS.</title>
        <authorList>
            <person name="Lee Y."/>
            <person name="Jeon C.O."/>
        </authorList>
    </citation>
    <scope>NUCLEOTIDE SEQUENCE [LARGE SCALE GENOMIC DNA]</scope>
    <source>
        <strain evidence="18">DSM 1231</strain>
    </source>
</reference>
<dbReference type="SMART" id="SM00862">
    <property type="entry name" value="Trans_reg_C"/>
    <property type="match status" value="1"/>
</dbReference>
<evidence type="ECO:0000256" key="11">
    <source>
        <dbReference type="ARBA" id="ARBA00023163"/>
    </source>
</evidence>
<dbReference type="OrthoDB" id="9802426at2"/>
<keyword evidence="3" id="KW-0813">Transport</keyword>
<dbReference type="AlphaFoldDB" id="A0A317E6L3"/>
<evidence type="ECO:0000313" key="18">
    <source>
        <dbReference type="Proteomes" id="UP000246077"/>
    </source>
</evidence>
<dbReference type="InterPro" id="IPR011006">
    <property type="entry name" value="CheY-like_superfamily"/>
</dbReference>
<dbReference type="Pfam" id="PF00486">
    <property type="entry name" value="Trans_reg_C"/>
    <property type="match status" value="1"/>
</dbReference>
<dbReference type="GO" id="GO:0006817">
    <property type="term" value="P:phosphate ion transport"/>
    <property type="evidence" value="ECO:0007669"/>
    <property type="project" value="UniProtKB-KW"/>
</dbReference>
<evidence type="ECO:0000256" key="14">
    <source>
        <dbReference type="PROSITE-ProRule" id="PRU01091"/>
    </source>
</evidence>
<evidence type="ECO:0000313" key="17">
    <source>
        <dbReference type="EMBL" id="PWR21924.1"/>
    </source>
</evidence>
<dbReference type="GO" id="GO:0000976">
    <property type="term" value="F:transcription cis-regulatory region binding"/>
    <property type="evidence" value="ECO:0007669"/>
    <property type="project" value="TreeGrafter"/>
</dbReference>
<dbReference type="PROSITE" id="PS50110">
    <property type="entry name" value="RESPONSE_REGULATORY"/>
    <property type="match status" value="1"/>
</dbReference>
<comment type="function">
    <text evidence="12">This protein is a positive regulator for the phosphate regulon. Transcription of this operon is positively regulated by PhoB and PhoR when phosphate is limited.</text>
</comment>
<keyword evidence="6" id="KW-0592">Phosphate transport</keyword>
<keyword evidence="9 14" id="KW-0238">DNA-binding</keyword>
<evidence type="ECO:0000259" key="15">
    <source>
        <dbReference type="PROSITE" id="PS50110"/>
    </source>
</evidence>
<evidence type="ECO:0000256" key="4">
    <source>
        <dbReference type="ARBA" id="ARBA00022490"/>
    </source>
</evidence>
<dbReference type="InterPro" id="IPR039420">
    <property type="entry name" value="WalR-like"/>
</dbReference>
<keyword evidence="11" id="KW-0804">Transcription</keyword>
<dbReference type="EMBL" id="QGLF01000002">
    <property type="protein sequence ID" value="PWR21924.1"/>
    <property type="molecule type" value="Genomic_DNA"/>
</dbReference>
<keyword evidence="18" id="KW-1185">Reference proteome</keyword>
<dbReference type="PANTHER" id="PTHR48111:SF40">
    <property type="entry name" value="PHOSPHATE REGULON TRANSCRIPTIONAL REGULATORY PROTEIN PHOB"/>
    <property type="match status" value="1"/>
</dbReference>
<keyword evidence="4" id="KW-0963">Cytoplasm</keyword>
<dbReference type="PANTHER" id="PTHR48111">
    <property type="entry name" value="REGULATOR OF RPOS"/>
    <property type="match status" value="1"/>
</dbReference>
<dbReference type="SMART" id="SM00448">
    <property type="entry name" value="REC"/>
    <property type="match status" value="1"/>
</dbReference>
<feature type="DNA-binding region" description="OmpR/PhoB-type" evidence="14">
    <location>
        <begin position="129"/>
        <end position="227"/>
    </location>
</feature>
<accession>A0A317E6L3</accession>
<dbReference type="RefSeq" id="WP_109920568.1">
    <property type="nucleotide sequence ID" value="NZ_QGLF01000002.1"/>
</dbReference>
<dbReference type="Proteomes" id="UP000246077">
    <property type="component" value="Unassembled WGS sequence"/>
</dbReference>
<organism evidence="17 18">
    <name type="scientific">Zavarzinia compransoris</name>
    <dbReference type="NCBI Taxonomy" id="1264899"/>
    <lineage>
        <taxon>Bacteria</taxon>
        <taxon>Pseudomonadati</taxon>
        <taxon>Pseudomonadota</taxon>
        <taxon>Alphaproteobacteria</taxon>
        <taxon>Rhodospirillales</taxon>
        <taxon>Zavarziniaceae</taxon>
        <taxon>Zavarzinia</taxon>
    </lineage>
</organism>
<dbReference type="Gene3D" id="1.10.10.10">
    <property type="entry name" value="Winged helix-like DNA-binding domain superfamily/Winged helix DNA-binding domain"/>
    <property type="match status" value="1"/>
</dbReference>
<keyword evidence="5 13" id="KW-0597">Phosphoprotein</keyword>
<dbReference type="FunFam" id="3.40.50.2300:FF:000001">
    <property type="entry name" value="DNA-binding response regulator PhoB"/>
    <property type="match status" value="1"/>
</dbReference>
<name>A0A317E6L3_9PROT</name>
<evidence type="ECO:0000256" key="12">
    <source>
        <dbReference type="ARBA" id="ARBA00024735"/>
    </source>
</evidence>
<keyword evidence="10" id="KW-0010">Activator</keyword>
<dbReference type="NCBIfam" id="TIGR02154">
    <property type="entry name" value="PhoB"/>
    <property type="match status" value="1"/>
</dbReference>
<feature type="modified residue" description="4-aspartylphosphate" evidence="13">
    <location>
        <position position="53"/>
    </location>
</feature>
<dbReference type="PROSITE" id="PS51755">
    <property type="entry name" value="OMPR_PHOB"/>
    <property type="match status" value="1"/>
</dbReference>
<evidence type="ECO:0000256" key="8">
    <source>
        <dbReference type="ARBA" id="ARBA00023015"/>
    </source>
</evidence>
<evidence type="ECO:0000256" key="6">
    <source>
        <dbReference type="ARBA" id="ARBA00022592"/>
    </source>
</evidence>
<comment type="caution">
    <text evidence="17">The sequence shown here is derived from an EMBL/GenBank/DDBJ whole genome shotgun (WGS) entry which is preliminary data.</text>
</comment>
<dbReference type="Gene3D" id="3.40.50.2300">
    <property type="match status" value="1"/>
</dbReference>
<dbReference type="GO" id="GO:0005829">
    <property type="term" value="C:cytosol"/>
    <property type="evidence" value="ECO:0007669"/>
    <property type="project" value="TreeGrafter"/>
</dbReference>
<comment type="subcellular location">
    <subcellularLocation>
        <location evidence="1">Cytoplasm</location>
    </subcellularLocation>
</comment>
<evidence type="ECO:0000256" key="3">
    <source>
        <dbReference type="ARBA" id="ARBA00022448"/>
    </source>
</evidence>
<dbReference type="SUPFAM" id="SSF46894">
    <property type="entry name" value="C-terminal effector domain of the bipartite response regulators"/>
    <property type="match status" value="1"/>
</dbReference>
<evidence type="ECO:0000256" key="5">
    <source>
        <dbReference type="ARBA" id="ARBA00022553"/>
    </source>
</evidence>
<dbReference type="Gene3D" id="6.10.250.690">
    <property type="match status" value="1"/>
</dbReference>
<feature type="domain" description="OmpR/PhoB-type" evidence="16">
    <location>
        <begin position="129"/>
        <end position="227"/>
    </location>
</feature>
<evidence type="ECO:0000256" key="10">
    <source>
        <dbReference type="ARBA" id="ARBA00023159"/>
    </source>
</evidence>
<proteinExistence type="predicted"/>
<evidence type="ECO:0000259" key="16">
    <source>
        <dbReference type="PROSITE" id="PS51755"/>
    </source>
</evidence>
<evidence type="ECO:0000256" key="2">
    <source>
        <dbReference type="ARBA" id="ARBA00013332"/>
    </source>
</evidence>
<feature type="domain" description="Response regulatory" evidence="15">
    <location>
        <begin position="4"/>
        <end position="120"/>
    </location>
</feature>
<gene>
    <name evidence="17" type="primary">phoB</name>
    <name evidence="17" type="ORF">DKG75_08050</name>
</gene>
<dbReference type="InterPro" id="IPR016032">
    <property type="entry name" value="Sig_transdc_resp-reg_C-effctor"/>
</dbReference>
<dbReference type="CDD" id="cd00383">
    <property type="entry name" value="trans_reg_C"/>
    <property type="match status" value="1"/>
</dbReference>
<dbReference type="GO" id="GO:0032993">
    <property type="term" value="C:protein-DNA complex"/>
    <property type="evidence" value="ECO:0007669"/>
    <property type="project" value="TreeGrafter"/>
</dbReference>
<dbReference type="InterPro" id="IPR011879">
    <property type="entry name" value="Sig_transdc_resp-reg_PhoB"/>
</dbReference>
<evidence type="ECO:0000256" key="1">
    <source>
        <dbReference type="ARBA" id="ARBA00004496"/>
    </source>
</evidence>
<protein>
    <recommendedName>
        <fullName evidence="2">Phosphate regulon transcriptional regulatory protein PhoB</fullName>
    </recommendedName>
</protein>
<dbReference type="InterPro" id="IPR036388">
    <property type="entry name" value="WH-like_DNA-bd_sf"/>
</dbReference>
<evidence type="ECO:0000256" key="9">
    <source>
        <dbReference type="ARBA" id="ARBA00023125"/>
    </source>
</evidence>